<evidence type="ECO:0000313" key="5">
    <source>
        <dbReference type="EMBL" id="MXP76772.1"/>
    </source>
</evidence>
<gene>
    <name evidence="5" type="ORF">GN277_15685</name>
</gene>
<keyword evidence="3" id="KW-0804">Transcription</keyword>
<dbReference type="PANTHER" id="PTHR30363:SF46">
    <property type="entry name" value="LYSR FAMILY TRANSCRIPTIONAL REGULATOR"/>
    <property type="match status" value="1"/>
</dbReference>
<proteinExistence type="predicted"/>
<dbReference type="Gene3D" id="3.40.50.1360">
    <property type="match status" value="1"/>
</dbReference>
<dbReference type="InterPro" id="IPR014036">
    <property type="entry name" value="DeoR-like_C"/>
</dbReference>
<dbReference type="Proteomes" id="UP000460412">
    <property type="component" value="Unassembled WGS sequence"/>
</dbReference>
<evidence type="ECO:0000256" key="3">
    <source>
        <dbReference type="ARBA" id="ARBA00023163"/>
    </source>
</evidence>
<evidence type="ECO:0000313" key="6">
    <source>
        <dbReference type="Proteomes" id="UP000460412"/>
    </source>
</evidence>
<keyword evidence="6" id="KW-1185">Reference proteome</keyword>
<keyword evidence="1" id="KW-0805">Transcription regulation</keyword>
<dbReference type="AlphaFoldDB" id="A0A7X3MIA7"/>
<dbReference type="PANTHER" id="PTHR30363">
    <property type="entry name" value="HTH-TYPE TRANSCRIPTIONAL REGULATOR SRLR-RELATED"/>
    <property type="match status" value="1"/>
</dbReference>
<dbReference type="Pfam" id="PF00455">
    <property type="entry name" value="DeoRC"/>
    <property type="match status" value="1"/>
</dbReference>
<evidence type="ECO:0000259" key="4">
    <source>
        <dbReference type="PROSITE" id="PS51000"/>
    </source>
</evidence>
<dbReference type="Pfam" id="PF08220">
    <property type="entry name" value="HTH_DeoR"/>
    <property type="match status" value="1"/>
</dbReference>
<dbReference type="SUPFAM" id="SSF46785">
    <property type="entry name" value="Winged helix' DNA-binding domain"/>
    <property type="match status" value="1"/>
</dbReference>
<dbReference type="SMART" id="SM00420">
    <property type="entry name" value="HTH_DEOR"/>
    <property type="match status" value="1"/>
</dbReference>
<dbReference type="EMBL" id="WUQX01000001">
    <property type="protein sequence ID" value="MXP76772.1"/>
    <property type="molecule type" value="Genomic_DNA"/>
</dbReference>
<dbReference type="PROSITE" id="PS51000">
    <property type="entry name" value="HTH_DEOR_2"/>
    <property type="match status" value="1"/>
</dbReference>
<dbReference type="SUPFAM" id="SSF100950">
    <property type="entry name" value="NagB/RpiA/CoA transferase-like"/>
    <property type="match status" value="1"/>
</dbReference>
<dbReference type="RefSeq" id="WP_159751828.1">
    <property type="nucleotide sequence ID" value="NZ_CASZNZ010000001.1"/>
</dbReference>
<evidence type="ECO:0000256" key="2">
    <source>
        <dbReference type="ARBA" id="ARBA00023125"/>
    </source>
</evidence>
<dbReference type="GO" id="GO:0003700">
    <property type="term" value="F:DNA-binding transcription factor activity"/>
    <property type="evidence" value="ECO:0007669"/>
    <property type="project" value="InterPro"/>
</dbReference>
<sequence>MFAAERQAMIVEMLQRNGSVQVDALARELGVSAMTIRRDLVKLKEDNKIERCHGGAVAKHEEIYADKQISHQGAKQKLARVCALLVSEGDTVFLDAGTTTYEVAKLIKDVKGILVVTNDLEIAQLLKNSEAELFICGGSIQKSTGSMFGRYATQMLADFKFDIGFFGAASVNEEFEVTTPTSEKMWLKRNTPKQCEKAYLVVDKSKFGRQAMTKINHLWDYTGVVTDKEFDDKERERLKERNTVIIGVE</sequence>
<dbReference type="SMART" id="SM01134">
    <property type="entry name" value="DeoRC"/>
    <property type="match status" value="1"/>
</dbReference>
<dbReference type="InterPro" id="IPR050313">
    <property type="entry name" value="Carb_Metab_HTH_regulators"/>
</dbReference>
<feature type="domain" description="HTH deoR-type" evidence="4">
    <location>
        <begin position="3"/>
        <end position="58"/>
    </location>
</feature>
<name>A0A7X3MIA7_9FIRM</name>
<comment type="caution">
    <text evidence="5">The sequence shown here is derived from an EMBL/GenBank/DDBJ whole genome shotgun (WGS) entry which is preliminary data.</text>
</comment>
<keyword evidence="2" id="KW-0238">DNA-binding</keyword>
<dbReference type="InterPro" id="IPR036388">
    <property type="entry name" value="WH-like_DNA-bd_sf"/>
</dbReference>
<protein>
    <submittedName>
        <fullName evidence="5">DeoR family transcriptional regulator</fullName>
    </submittedName>
</protein>
<dbReference type="InterPro" id="IPR037171">
    <property type="entry name" value="NagB/RpiA_transferase-like"/>
</dbReference>
<accession>A0A7X3MIA7</accession>
<organism evidence="5 6">
    <name type="scientific">Sporofaciens musculi</name>
    <dbReference type="NCBI Taxonomy" id="2681861"/>
    <lineage>
        <taxon>Bacteria</taxon>
        <taxon>Bacillati</taxon>
        <taxon>Bacillota</taxon>
        <taxon>Clostridia</taxon>
        <taxon>Lachnospirales</taxon>
        <taxon>Lachnospiraceae</taxon>
        <taxon>Sporofaciens</taxon>
    </lineage>
</organism>
<dbReference type="GO" id="GO:0003677">
    <property type="term" value="F:DNA binding"/>
    <property type="evidence" value="ECO:0007669"/>
    <property type="project" value="UniProtKB-KW"/>
</dbReference>
<dbReference type="Gene3D" id="1.10.10.10">
    <property type="entry name" value="Winged helix-like DNA-binding domain superfamily/Winged helix DNA-binding domain"/>
    <property type="match status" value="1"/>
</dbReference>
<reference evidence="5 6" key="1">
    <citation type="submission" date="2019-12" db="EMBL/GenBank/DDBJ databases">
        <title>Sporaefaciens musculi gen. nov., sp. nov., a novel bacterium isolated from the caecum of an obese mouse.</title>
        <authorList>
            <person name="Rasmussen T.S."/>
            <person name="Streidl T."/>
            <person name="Hitch T.C.A."/>
            <person name="Wortmann E."/>
            <person name="Deptula P."/>
            <person name="Hansen M."/>
            <person name="Nielsen D.S."/>
            <person name="Clavel T."/>
            <person name="Vogensen F.K."/>
        </authorList>
    </citation>
    <scope>NUCLEOTIDE SEQUENCE [LARGE SCALE GENOMIC DNA]</scope>
    <source>
        <strain evidence="5 6">WCA-9-b2</strain>
    </source>
</reference>
<dbReference type="InterPro" id="IPR036390">
    <property type="entry name" value="WH_DNA-bd_sf"/>
</dbReference>
<dbReference type="PRINTS" id="PR00037">
    <property type="entry name" value="HTHLACR"/>
</dbReference>
<dbReference type="InterPro" id="IPR018356">
    <property type="entry name" value="Tscrpt_reg_HTH_DeoR_CS"/>
</dbReference>
<dbReference type="InterPro" id="IPR001034">
    <property type="entry name" value="DeoR_HTH"/>
</dbReference>
<evidence type="ECO:0000256" key="1">
    <source>
        <dbReference type="ARBA" id="ARBA00023015"/>
    </source>
</evidence>
<dbReference type="PROSITE" id="PS00894">
    <property type="entry name" value="HTH_DEOR_1"/>
    <property type="match status" value="1"/>
</dbReference>